<evidence type="ECO:0000259" key="1">
    <source>
        <dbReference type="Pfam" id="PF17111"/>
    </source>
</evidence>
<accession>A0AA39WIB2</accession>
<dbReference type="Pfam" id="PF17111">
    <property type="entry name" value="PigL_N"/>
    <property type="match status" value="1"/>
</dbReference>
<dbReference type="InterPro" id="IPR031348">
    <property type="entry name" value="PigL_N"/>
</dbReference>
<dbReference type="AlphaFoldDB" id="A0AA39WIB2"/>
<proteinExistence type="predicted"/>
<feature type="domain" description="Azaphilone pigments biosynthesis cluster protein L N-terminal" evidence="1">
    <location>
        <begin position="1"/>
        <end position="138"/>
    </location>
</feature>
<dbReference type="Proteomes" id="UP001174934">
    <property type="component" value="Unassembled WGS sequence"/>
</dbReference>
<keyword evidence="3" id="KW-1185">Reference proteome</keyword>
<evidence type="ECO:0000313" key="3">
    <source>
        <dbReference type="Proteomes" id="UP001174934"/>
    </source>
</evidence>
<dbReference type="EMBL" id="JAULSR010000006">
    <property type="protein sequence ID" value="KAK0615926.1"/>
    <property type="molecule type" value="Genomic_DNA"/>
</dbReference>
<name>A0AA39WIB2_9PEZI</name>
<gene>
    <name evidence="2" type="ORF">B0T17DRAFT_619519</name>
</gene>
<reference evidence="2" key="1">
    <citation type="submission" date="2023-06" db="EMBL/GenBank/DDBJ databases">
        <title>Genome-scale phylogeny and comparative genomics of the fungal order Sordariales.</title>
        <authorList>
            <consortium name="Lawrence Berkeley National Laboratory"/>
            <person name="Hensen N."/>
            <person name="Bonometti L."/>
            <person name="Westerberg I."/>
            <person name="Brannstrom I.O."/>
            <person name="Guillou S."/>
            <person name="Cros-Aarteil S."/>
            <person name="Calhoun S."/>
            <person name="Haridas S."/>
            <person name="Kuo A."/>
            <person name="Mondo S."/>
            <person name="Pangilinan J."/>
            <person name="Riley R."/>
            <person name="LaButti K."/>
            <person name="Andreopoulos B."/>
            <person name="Lipzen A."/>
            <person name="Chen C."/>
            <person name="Yanf M."/>
            <person name="Daum C."/>
            <person name="Ng V."/>
            <person name="Clum A."/>
            <person name="Steindorff A."/>
            <person name="Ohm R."/>
            <person name="Martin F."/>
            <person name="Silar P."/>
            <person name="Natvig D."/>
            <person name="Lalanne C."/>
            <person name="Gautier V."/>
            <person name="Ament-velasquez S.L."/>
            <person name="Kruys A."/>
            <person name="Hutchinson M.I."/>
            <person name="Powell A.J."/>
            <person name="Barry K."/>
            <person name="Miller A.N."/>
            <person name="Grigoriev I.V."/>
            <person name="Debuchy R."/>
            <person name="Gladieux P."/>
            <person name="Thoren M.H."/>
            <person name="Johannesson H."/>
        </authorList>
    </citation>
    <scope>NUCLEOTIDE SEQUENCE</scope>
    <source>
        <strain evidence="2">SMH3391-2</strain>
    </source>
</reference>
<comment type="caution">
    <text evidence="2">The sequence shown here is derived from an EMBL/GenBank/DDBJ whole genome shotgun (WGS) entry which is preliminary data.</text>
</comment>
<sequence length="138" mass="15536">MDPLSITIATVALAGTVLRRATVVKDVVVGLRDAPETINDVAEEVQTLHAVLEAVKRTLRQAPRTFELTRLRSVFAIAVEGCSTTLMCIKEAYDELFGRSDWKAKLLVLWKHNDMEQLRIRLDSRKATLTLLIQTMNM</sequence>
<protein>
    <recommendedName>
        <fullName evidence="1">Azaphilone pigments biosynthesis cluster protein L N-terminal domain-containing protein</fullName>
    </recommendedName>
</protein>
<organism evidence="2 3">
    <name type="scientific">Bombardia bombarda</name>
    <dbReference type="NCBI Taxonomy" id="252184"/>
    <lineage>
        <taxon>Eukaryota</taxon>
        <taxon>Fungi</taxon>
        <taxon>Dikarya</taxon>
        <taxon>Ascomycota</taxon>
        <taxon>Pezizomycotina</taxon>
        <taxon>Sordariomycetes</taxon>
        <taxon>Sordariomycetidae</taxon>
        <taxon>Sordariales</taxon>
        <taxon>Lasiosphaeriaceae</taxon>
        <taxon>Bombardia</taxon>
    </lineage>
</organism>
<evidence type="ECO:0000313" key="2">
    <source>
        <dbReference type="EMBL" id="KAK0615926.1"/>
    </source>
</evidence>